<dbReference type="EMBL" id="LSBJ02000009">
    <property type="protein sequence ID" value="OWT42630.1"/>
    <property type="molecule type" value="Genomic_DNA"/>
</dbReference>
<reference evidence="4 5" key="1">
    <citation type="journal article" date="2016" name="PLoS Pathog.">
        <title>Biosynthesis of antibiotic leucinostatins in bio-control fungus Purpureocillium lilacinum and their inhibition on phytophthora revealed by genome mining.</title>
        <authorList>
            <person name="Wang G."/>
            <person name="Liu Z."/>
            <person name="Lin R."/>
            <person name="Li E."/>
            <person name="Mao Z."/>
            <person name="Ling J."/>
            <person name="Yang Y."/>
            <person name="Yin W.B."/>
            <person name="Xie B."/>
        </authorList>
    </citation>
    <scope>NUCLEOTIDE SEQUENCE [LARGE SCALE GENOMIC DNA]</scope>
    <source>
        <strain evidence="4">170</strain>
    </source>
</reference>
<dbReference type="GeneID" id="33937081"/>
<feature type="compositionally biased region" description="Polar residues" evidence="2">
    <location>
        <begin position="9"/>
        <end position="20"/>
    </location>
</feature>
<feature type="region of interest" description="Disordered" evidence="2">
    <location>
        <begin position="1"/>
        <end position="20"/>
    </location>
</feature>
<keyword evidence="1" id="KW-0862">Zinc</keyword>
<name>A0A219AP53_METCM</name>
<dbReference type="PROSITE" id="PS00028">
    <property type="entry name" value="ZINC_FINGER_C2H2_1"/>
    <property type="match status" value="1"/>
</dbReference>
<evidence type="ECO:0000313" key="4">
    <source>
        <dbReference type="EMBL" id="OWT42630.1"/>
    </source>
</evidence>
<feature type="compositionally biased region" description="Polar residues" evidence="2">
    <location>
        <begin position="48"/>
        <end position="57"/>
    </location>
</feature>
<accession>A0A219AP53</accession>
<proteinExistence type="predicted"/>
<dbReference type="RefSeq" id="XP_022285118.1">
    <property type="nucleotide sequence ID" value="XM_022429885.1"/>
</dbReference>
<feature type="domain" description="C2H2-type" evidence="3">
    <location>
        <begin position="112"/>
        <end position="142"/>
    </location>
</feature>
<dbReference type="AlphaFoldDB" id="A0A219AP53"/>
<feature type="region of interest" description="Disordered" evidence="2">
    <location>
        <begin position="74"/>
        <end position="93"/>
    </location>
</feature>
<protein>
    <recommendedName>
        <fullName evidence="3">C2H2-type domain-containing protein</fullName>
    </recommendedName>
</protein>
<evidence type="ECO:0000313" key="5">
    <source>
        <dbReference type="Proteomes" id="UP000078397"/>
    </source>
</evidence>
<keyword evidence="5" id="KW-1185">Reference proteome</keyword>
<evidence type="ECO:0000256" key="2">
    <source>
        <dbReference type="SAM" id="MobiDB-lite"/>
    </source>
</evidence>
<feature type="compositionally biased region" description="Low complexity" evidence="2">
    <location>
        <begin position="77"/>
        <end position="91"/>
    </location>
</feature>
<dbReference type="OrthoDB" id="8922241at2759"/>
<keyword evidence="1" id="KW-0863">Zinc-finger</keyword>
<dbReference type="PROSITE" id="PS50157">
    <property type="entry name" value="ZINC_FINGER_C2H2_2"/>
    <property type="match status" value="1"/>
</dbReference>
<gene>
    <name evidence="4" type="ORF">VFPPC_18242</name>
</gene>
<dbReference type="KEGG" id="pchm:VFPPC_18242"/>
<organism evidence="4 5">
    <name type="scientific">Pochonia chlamydosporia 170</name>
    <dbReference type="NCBI Taxonomy" id="1380566"/>
    <lineage>
        <taxon>Eukaryota</taxon>
        <taxon>Fungi</taxon>
        <taxon>Dikarya</taxon>
        <taxon>Ascomycota</taxon>
        <taxon>Pezizomycotina</taxon>
        <taxon>Sordariomycetes</taxon>
        <taxon>Hypocreomycetidae</taxon>
        <taxon>Hypocreales</taxon>
        <taxon>Clavicipitaceae</taxon>
        <taxon>Pochonia</taxon>
    </lineage>
</organism>
<keyword evidence="1" id="KW-0479">Metal-binding</keyword>
<evidence type="ECO:0000259" key="3">
    <source>
        <dbReference type="PROSITE" id="PS50157"/>
    </source>
</evidence>
<dbReference type="Proteomes" id="UP000078397">
    <property type="component" value="Unassembled WGS sequence"/>
</dbReference>
<dbReference type="GO" id="GO:0008270">
    <property type="term" value="F:zinc ion binding"/>
    <property type="evidence" value="ECO:0007669"/>
    <property type="project" value="UniProtKB-KW"/>
</dbReference>
<evidence type="ECO:0000256" key="1">
    <source>
        <dbReference type="PROSITE-ProRule" id="PRU00042"/>
    </source>
</evidence>
<sequence>MPYSDRLDQSSMAVETETSNTHLCMQPQRPQGYSAAASHSAQIASDSPKLTGSSLLSSNGEQLLPHISIRGEKFDASSSSSMTSTPLSSGSIRNSLEPHQQKLIAGSSRPQHICQRGCDKVFQSPKDLDRHYTTRAHATSSRGVYVCRCGYSNARKDHYCRHLAQMSCVPQRLHFQCICSEAASEADINEHRAHVKLCKVGSRARGRPRKTAVKGQRLRVCQPPSKR</sequence>
<feature type="region of interest" description="Disordered" evidence="2">
    <location>
        <begin position="25"/>
        <end position="57"/>
    </location>
</feature>
<comment type="caution">
    <text evidence="4">The sequence shown here is derived from an EMBL/GenBank/DDBJ whole genome shotgun (WGS) entry which is preliminary data.</text>
</comment>
<feature type="region of interest" description="Disordered" evidence="2">
    <location>
        <begin position="208"/>
        <end position="227"/>
    </location>
</feature>
<feature type="compositionally biased region" description="Low complexity" evidence="2">
    <location>
        <begin position="34"/>
        <end position="47"/>
    </location>
</feature>
<dbReference type="InterPro" id="IPR013087">
    <property type="entry name" value="Znf_C2H2_type"/>
</dbReference>